<dbReference type="EMBL" id="JANPWB010000004">
    <property type="protein sequence ID" value="KAJ1191841.1"/>
    <property type="molecule type" value="Genomic_DNA"/>
</dbReference>
<evidence type="ECO:0000256" key="6">
    <source>
        <dbReference type="ARBA" id="ARBA00023274"/>
    </source>
</evidence>
<sequence>MVAVSLALGDSMAASGSSGDKAWQLLRSLPRVTLANLRPNPGARKRERRRGRGIHGGRKSGRGHKGERQRGNRPRLGFEGGQTPFYLVIPKYGFNEGHAFRRQYKPLSLNRLQYLIDLGRVDPTQPIDLTQLVNARGISVQPLKRDYGAQLVEEGADIFAAKVNIEVQWASELAIAAIEKNGGVITTSFYDPRSLEILCKPVPFFVQGKPIPKRMLPPEDLVRYYTDAKNRGYLADPAAIQEARLALARKYGYVLPDITKDERYKMLSMRKDPRQIFFGLAPGWLINMTEKKILKPTDERLVEYYSS</sequence>
<comment type="similarity">
    <text evidence="2">Belongs to the universal ribosomal protein uL15 family.</text>
</comment>
<dbReference type="FunFam" id="3.100.10.10:FF:000006">
    <property type="entry name" value="39S ribosomal protein L15, mitochondrial"/>
    <property type="match status" value="1"/>
</dbReference>
<dbReference type="GO" id="GO:0003735">
    <property type="term" value="F:structural constituent of ribosome"/>
    <property type="evidence" value="ECO:0007669"/>
    <property type="project" value="InterPro"/>
</dbReference>
<accession>A0AAV7UTG5</accession>
<feature type="domain" description="Large ribosomal subunit protein uL15/eL18" evidence="10">
    <location>
        <begin position="106"/>
        <end position="186"/>
    </location>
</feature>
<gene>
    <name evidence="11" type="ORF">NDU88_001156</name>
</gene>
<reference evidence="11" key="1">
    <citation type="journal article" date="2022" name="bioRxiv">
        <title>Sequencing and chromosome-scale assembly of the giantPleurodeles waltlgenome.</title>
        <authorList>
            <person name="Brown T."/>
            <person name="Elewa A."/>
            <person name="Iarovenko S."/>
            <person name="Subramanian E."/>
            <person name="Araus A.J."/>
            <person name="Petzold A."/>
            <person name="Susuki M."/>
            <person name="Suzuki K.-i.T."/>
            <person name="Hayashi T."/>
            <person name="Toyoda A."/>
            <person name="Oliveira C."/>
            <person name="Osipova E."/>
            <person name="Leigh N.D."/>
            <person name="Simon A."/>
            <person name="Yun M.H."/>
        </authorList>
    </citation>
    <scope>NUCLEOTIDE SEQUENCE</scope>
    <source>
        <strain evidence="11">20211129_DDA</strain>
        <tissue evidence="11">Liver</tissue>
    </source>
</reference>
<proteinExistence type="inferred from homology"/>
<dbReference type="InterPro" id="IPR021131">
    <property type="entry name" value="Ribosomal_uL15/eL18"/>
</dbReference>
<dbReference type="InterPro" id="IPR005749">
    <property type="entry name" value="Ribosomal_uL15_bac-type"/>
</dbReference>
<evidence type="ECO:0000256" key="2">
    <source>
        <dbReference type="ARBA" id="ARBA00007320"/>
    </source>
</evidence>
<evidence type="ECO:0000256" key="5">
    <source>
        <dbReference type="ARBA" id="ARBA00023128"/>
    </source>
</evidence>
<evidence type="ECO:0000313" key="11">
    <source>
        <dbReference type="EMBL" id="KAJ1191841.1"/>
    </source>
</evidence>
<dbReference type="Gene3D" id="3.100.10.10">
    <property type="match status" value="1"/>
</dbReference>
<dbReference type="AlphaFoldDB" id="A0AAV7UTG5"/>
<dbReference type="Proteomes" id="UP001066276">
    <property type="component" value="Chromosome 2_2"/>
</dbReference>
<evidence type="ECO:0000256" key="3">
    <source>
        <dbReference type="ARBA" id="ARBA00022946"/>
    </source>
</evidence>
<evidence type="ECO:0000256" key="8">
    <source>
        <dbReference type="ARBA" id="ARBA00035423"/>
    </source>
</evidence>
<comment type="caution">
    <text evidence="11">The sequence shown here is derived from an EMBL/GenBank/DDBJ whole genome shotgun (WGS) entry which is preliminary data.</text>
</comment>
<dbReference type="InterPro" id="IPR036227">
    <property type="entry name" value="Ribosomal_uL15/eL18_sf"/>
</dbReference>
<keyword evidence="5" id="KW-0496">Mitochondrion</keyword>
<feature type="compositionally biased region" description="Basic residues" evidence="9">
    <location>
        <begin position="43"/>
        <end position="63"/>
    </location>
</feature>
<dbReference type="GO" id="GO:0006412">
    <property type="term" value="P:translation"/>
    <property type="evidence" value="ECO:0007669"/>
    <property type="project" value="InterPro"/>
</dbReference>
<protein>
    <recommendedName>
        <fullName evidence="7">Large ribosomal subunit protein uL15m</fullName>
    </recommendedName>
    <alternativeName>
        <fullName evidence="8">39S ribosomal protein L15, mitochondrial</fullName>
    </alternativeName>
</protein>
<keyword evidence="3" id="KW-0809">Transit peptide</keyword>
<name>A0AAV7UTG5_PLEWA</name>
<evidence type="ECO:0000259" key="10">
    <source>
        <dbReference type="Pfam" id="PF00828"/>
    </source>
</evidence>
<evidence type="ECO:0000256" key="9">
    <source>
        <dbReference type="SAM" id="MobiDB-lite"/>
    </source>
</evidence>
<keyword evidence="4" id="KW-0689">Ribosomal protein</keyword>
<evidence type="ECO:0000256" key="1">
    <source>
        <dbReference type="ARBA" id="ARBA00004173"/>
    </source>
</evidence>
<dbReference type="Pfam" id="PF00828">
    <property type="entry name" value="Ribosomal_L27A"/>
    <property type="match status" value="1"/>
</dbReference>
<comment type="subcellular location">
    <subcellularLocation>
        <location evidence="1">Mitochondrion</location>
    </subcellularLocation>
</comment>
<dbReference type="SUPFAM" id="SSF52080">
    <property type="entry name" value="Ribosomal proteins L15p and L18e"/>
    <property type="match status" value="1"/>
</dbReference>
<organism evidence="11 12">
    <name type="scientific">Pleurodeles waltl</name>
    <name type="common">Iberian ribbed newt</name>
    <dbReference type="NCBI Taxonomy" id="8319"/>
    <lineage>
        <taxon>Eukaryota</taxon>
        <taxon>Metazoa</taxon>
        <taxon>Chordata</taxon>
        <taxon>Craniata</taxon>
        <taxon>Vertebrata</taxon>
        <taxon>Euteleostomi</taxon>
        <taxon>Amphibia</taxon>
        <taxon>Batrachia</taxon>
        <taxon>Caudata</taxon>
        <taxon>Salamandroidea</taxon>
        <taxon>Salamandridae</taxon>
        <taxon>Pleurodelinae</taxon>
        <taxon>Pleurodeles</taxon>
    </lineage>
</organism>
<dbReference type="InterPro" id="IPR030878">
    <property type="entry name" value="Ribosomal_uL15"/>
</dbReference>
<evidence type="ECO:0000313" key="12">
    <source>
        <dbReference type="Proteomes" id="UP001066276"/>
    </source>
</evidence>
<dbReference type="PANTHER" id="PTHR12934:SF11">
    <property type="entry name" value="LARGE RIBOSOMAL SUBUNIT PROTEIN UL15M"/>
    <property type="match status" value="1"/>
</dbReference>
<feature type="region of interest" description="Disordered" evidence="9">
    <location>
        <begin position="34"/>
        <end position="78"/>
    </location>
</feature>
<keyword evidence="12" id="KW-1185">Reference proteome</keyword>
<dbReference type="HAMAP" id="MF_01341">
    <property type="entry name" value="Ribosomal_uL15"/>
    <property type="match status" value="1"/>
</dbReference>
<dbReference type="PANTHER" id="PTHR12934">
    <property type="entry name" value="50S RIBOSOMAL PROTEIN L15"/>
    <property type="match status" value="1"/>
</dbReference>
<dbReference type="NCBIfam" id="TIGR01071">
    <property type="entry name" value="rplO_bact"/>
    <property type="match status" value="1"/>
</dbReference>
<keyword evidence="6" id="KW-0687">Ribonucleoprotein</keyword>
<evidence type="ECO:0000256" key="7">
    <source>
        <dbReference type="ARBA" id="ARBA00035299"/>
    </source>
</evidence>
<dbReference type="GO" id="GO:0005762">
    <property type="term" value="C:mitochondrial large ribosomal subunit"/>
    <property type="evidence" value="ECO:0007669"/>
    <property type="project" value="TreeGrafter"/>
</dbReference>
<evidence type="ECO:0000256" key="4">
    <source>
        <dbReference type="ARBA" id="ARBA00022980"/>
    </source>
</evidence>